<sequence length="84" mass="9818">MTKECHLLLQHFGANCLLLDKWAYPDGTCCLRHTNLVYTICEILSSIRKRSFNTDTTAFKDFLSKRTSYKEMGIVCECCYQRHC</sequence>
<dbReference type="EMBL" id="JBJQND010000003">
    <property type="protein sequence ID" value="KAL3881618.1"/>
    <property type="molecule type" value="Genomic_DNA"/>
</dbReference>
<dbReference type="AlphaFoldDB" id="A0ABD3X9D2"/>
<proteinExistence type="predicted"/>
<dbReference type="Proteomes" id="UP001634394">
    <property type="component" value="Unassembled WGS sequence"/>
</dbReference>
<reference evidence="1 2" key="1">
    <citation type="submission" date="2024-11" db="EMBL/GenBank/DDBJ databases">
        <title>Chromosome-level genome assembly of the freshwater bivalve Anodonta woodiana.</title>
        <authorList>
            <person name="Chen X."/>
        </authorList>
    </citation>
    <scope>NUCLEOTIDE SEQUENCE [LARGE SCALE GENOMIC DNA]</scope>
    <source>
        <strain evidence="1">MN2024</strain>
        <tissue evidence="1">Gills</tissue>
    </source>
</reference>
<name>A0ABD3X9D2_SINWO</name>
<accession>A0ABD3X9D2</accession>
<gene>
    <name evidence="1" type="ORF">ACJMK2_028034</name>
</gene>
<protein>
    <submittedName>
        <fullName evidence="1">Uncharacterized protein</fullName>
    </submittedName>
</protein>
<evidence type="ECO:0000313" key="2">
    <source>
        <dbReference type="Proteomes" id="UP001634394"/>
    </source>
</evidence>
<comment type="caution">
    <text evidence="1">The sequence shown here is derived from an EMBL/GenBank/DDBJ whole genome shotgun (WGS) entry which is preliminary data.</text>
</comment>
<evidence type="ECO:0000313" key="1">
    <source>
        <dbReference type="EMBL" id="KAL3881618.1"/>
    </source>
</evidence>
<organism evidence="1 2">
    <name type="scientific">Sinanodonta woodiana</name>
    <name type="common">Chinese pond mussel</name>
    <name type="synonym">Anodonta woodiana</name>
    <dbReference type="NCBI Taxonomy" id="1069815"/>
    <lineage>
        <taxon>Eukaryota</taxon>
        <taxon>Metazoa</taxon>
        <taxon>Spiralia</taxon>
        <taxon>Lophotrochozoa</taxon>
        <taxon>Mollusca</taxon>
        <taxon>Bivalvia</taxon>
        <taxon>Autobranchia</taxon>
        <taxon>Heteroconchia</taxon>
        <taxon>Palaeoheterodonta</taxon>
        <taxon>Unionida</taxon>
        <taxon>Unionoidea</taxon>
        <taxon>Unionidae</taxon>
        <taxon>Unioninae</taxon>
        <taxon>Sinanodonta</taxon>
    </lineage>
</organism>
<keyword evidence="2" id="KW-1185">Reference proteome</keyword>